<reference evidence="2 3" key="1">
    <citation type="submission" date="2019-01" db="EMBL/GenBank/DDBJ databases">
        <title>Sequencing the genomes of 1000 actinobacteria strains.</title>
        <authorList>
            <person name="Klenk H.-P."/>
        </authorList>
    </citation>
    <scope>NUCLEOTIDE SEQUENCE [LARGE SCALE GENOMIC DNA]</scope>
    <source>
        <strain evidence="2 3">DSM 43925</strain>
    </source>
</reference>
<dbReference type="Gene3D" id="1.20.120.450">
    <property type="entry name" value="dinb family like domain"/>
    <property type="match status" value="1"/>
</dbReference>
<dbReference type="OrthoDB" id="3542438at2"/>
<comment type="caution">
    <text evidence="2">The sequence shown here is derived from an EMBL/GenBank/DDBJ whole genome shotgun (WGS) entry which is preliminary data.</text>
</comment>
<dbReference type="InterPro" id="IPR001646">
    <property type="entry name" value="5peptide_repeat"/>
</dbReference>
<sequence>MADFMGEELKGSRFERVDLSGARFRASDLAGAQFRGVKMSGVVMRGVELVNADISGEIVNVTINGVDVGPLIDAELDRRHPERATMRPTTPAGFRDAWDTIERLWDGTVQRARRLDPALLHDSVDGEWSFVETLRHLVFATDAWVRRAILGDPAPWDPLDLPWDEMPDIPGIPRDRTARPSLDAVLELRRDRMATVREVIGGLTEESLDGQTEVIETPGWPPSRSFSVRECLLCILGEEWEHRLYAERDLAALPARTP</sequence>
<dbReference type="AlphaFoldDB" id="A0A438M784"/>
<proteinExistence type="predicted"/>
<accession>A0A438M784</accession>
<dbReference type="InterPro" id="IPR034660">
    <property type="entry name" value="DinB/YfiT-like"/>
</dbReference>
<dbReference type="SUPFAM" id="SSF141571">
    <property type="entry name" value="Pentapeptide repeat-like"/>
    <property type="match status" value="1"/>
</dbReference>
<dbReference type="Proteomes" id="UP000284824">
    <property type="component" value="Unassembled WGS sequence"/>
</dbReference>
<dbReference type="InterPro" id="IPR024775">
    <property type="entry name" value="DinB-like"/>
</dbReference>
<dbReference type="RefSeq" id="WP_127933798.1">
    <property type="nucleotide sequence ID" value="NZ_SAUN01000001.1"/>
</dbReference>
<evidence type="ECO:0000313" key="3">
    <source>
        <dbReference type="Proteomes" id="UP000284824"/>
    </source>
</evidence>
<feature type="domain" description="DinB-like" evidence="1">
    <location>
        <begin position="101"/>
        <end position="245"/>
    </location>
</feature>
<name>A0A438M784_9ACTN</name>
<dbReference type="Pfam" id="PF12867">
    <property type="entry name" value="DinB_2"/>
    <property type="match status" value="1"/>
</dbReference>
<dbReference type="Gene3D" id="2.160.20.80">
    <property type="entry name" value="E3 ubiquitin-protein ligase SopA"/>
    <property type="match status" value="1"/>
</dbReference>
<evidence type="ECO:0000259" key="1">
    <source>
        <dbReference type="Pfam" id="PF12867"/>
    </source>
</evidence>
<dbReference type="EMBL" id="SAUN01000001">
    <property type="protein sequence ID" value="RVX41566.1"/>
    <property type="molecule type" value="Genomic_DNA"/>
</dbReference>
<protein>
    <submittedName>
        <fullName evidence="2">Pentapeptide repeat protein</fullName>
    </submittedName>
</protein>
<keyword evidence="3" id="KW-1185">Reference proteome</keyword>
<evidence type="ECO:0000313" key="2">
    <source>
        <dbReference type="EMBL" id="RVX41566.1"/>
    </source>
</evidence>
<organism evidence="2 3">
    <name type="scientific">Nonomuraea polychroma</name>
    <dbReference type="NCBI Taxonomy" id="46176"/>
    <lineage>
        <taxon>Bacteria</taxon>
        <taxon>Bacillati</taxon>
        <taxon>Actinomycetota</taxon>
        <taxon>Actinomycetes</taxon>
        <taxon>Streptosporangiales</taxon>
        <taxon>Streptosporangiaceae</taxon>
        <taxon>Nonomuraea</taxon>
    </lineage>
</organism>
<gene>
    <name evidence="2" type="ORF">EDD27_4117</name>
</gene>
<dbReference type="Pfam" id="PF00805">
    <property type="entry name" value="Pentapeptide"/>
    <property type="match status" value="1"/>
</dbReference>
<dbReference type="SUPFAM" id="SSF109854">
    <property type="entry name" value="DinB/YfiT-like putative metalloenzymes"/>
    <property type="match status" value="1"/>
</dbReference>